<accession>A0ACB9J869</accession>
<dbReference type="Proteomes" id="UP001056120">
    <property type="component" value="Linkage Group LG05"/>
</dbReference>
<evidence type="ECO:0000313" key="1">
    <source>
        <dbReference type="EMBL" id="KAI3815935.1"/>
    </source>
</evidence>
<reference evidence="2" key="1">
    <citation type="journal article" date="2022" name="Mol. Ecol. Resour.">
        <title>The genomes of chicory, endive, great burdock and yacon provide insights into Asteraceae palaeo-polyploidization history and plant inulin production.</title>
        <authorList>
            <person name="Fan W."/>
            <person name="Wang S."/>
            <person name="Wang H."/>
            <person name="Wang A."/>
            <person name="Jiang F."/>
            <person name="Liu H."/>
            <person name="Zhao H."/>
            <person name="Xu D."/>
            <person name="Zhang Y."/>
        </authorList>
    </citation>
    <scope>NUCLEOTIDE SEQUENCE [LARGE SCALE GENOMIC DNA]</scope>
    <source>
        <strain evidence="2">cv. Yunnan</strain>
    </source>
</reference>
<comment type="caution">
    <text evidence="1">The sequence shown here is derived from an EMBL/GenBank/DDBJ whole genome shotgun (WGS) entry which is preliminary data.</text>
</comment>
<sequence>MKNVKTSLRRVNKGWVDQIRVDVCGLKMKTDPTDVICWISGGKLKVLMRLRATVSHPDTSQKLFTQFELLFVAVFDSCLKSFVFSDVSEHPWTRSGDVIIGEVFICKQIRIFEPVDGSESSISVRTEAEHFESTEEFSEEDVYVFAYEASRIVLV</sequence>
<keyword evidence="2" id="KW-1185">Reference proteome</keyword>
<organism evidence="1 2">
    <name type="scientific">Smallanthus sonchifolius</name>
    <dbReference type="NCBI Taxonomy" id="185202"/>
    <lineage>
        <taxon>Eukaryota</taxon>
        <taxon>Viridiplantae</taxon>
        <taxon>Streptophyta</taxon>
        <taxon>Embryophyta</taxon>
        <taxon>Tracheophyta</taxon>
        <taxon>Spermatophyta</taxon>
        <taxon>Magnoliopsida</taxon>
        <taxon>eudicotyledons</taxon>
        <taxon>Gunneridae</taxon>
        <taxon>Pentapetalae</taxon>
        <taxon>asterids</taxon>
        <taxon>campanulids</taxon>
        <taxon>Asterales</taxon>
        <taxon>Asteraceae</taxon>
        <taxon>Asteroideae</taxon>
        <taxon>Heliantheae alliance</taxon>
        <taxon>Millerieae</taxon>
        <taxon>Smallanthus</taxon>
    </lineage>
</organism>
<proteinExistence type="predicted"/>
<evidence type="ECO:0000313" key="2">
    <source>
        <dbReference type="Proteomes" id="UP001056120"/>
    </source>
</evidence>
<reference evidence="1 2" key="2">
    <citation type="journal article" date="2022" name="Mol. Ecol. Resour.">
        <title>The genomes of chicory, endive, great burdock and yacon provide insights into Asteraceae paleo-polyploidization history and plant inulin production.</title>
        <authorList>
            <person name="Fan W."/>
            <person name="Wang S."/>
            <person name="Wang H."/>
            <person name="Wang A."/>
            <person name="Jiang F."/>
            <person name="Liu H."/>
            <person name="Zhao H."/>
            <person name="Xu D."/>
            <person name="Zhang Y."/>
        </authorList>
    </citation>
    <scope>NUCLEOTIDE SEQUENCE [LARGE SCALE GENOMIC DNA]</scope>
    <source>
        <strain evidence="2">cv. Yunnan</strain>
        <tissue evidence="1">Leaves</tissue>
    </source>
</reference>
<gene>
    <name evidence="1" type="ORF">L1987_15619</name>
</gene>
<dbReference type="EMBL" id="CM042022">
    <property type="protein sequence ID" value="KAI3815935.1"/>
    <property type="molecule type" value="Genomic_DNA"/>
</dbReference>
<name>A0ACB9J869_9ASTR</name>
<protein>
    <submittedName>
        <fullName evidence="1">Uncharacterized protein</fullName>
    </submittedName>
</protein>